<reference evidence="1" key="1">
    <citation type="journal article" date="2020" name="Nature">
        <title>Giant virus diversity and host interactions through global metagenomics.</title>
        <authorList>
            <person name="Schulz F."/>
            <person name="Roux S."/>
            <person name="Paez-Espino D."/>
            <person name="Jungbluth S."/>
            <person name="Walsh D.A."/>
            <person name="Denef V.J."/>
            <person name="McMahon K.D."/>
            <person name="Konstantinidis K.T."/>
            <person name="Eloe-Fadrosh E.A."/>
            <person name="Kyrpides N.C."/>
            <person name="Woyke T."/>
        </authorList>
    </citation>
    <scope>NUCLEOTIDE SEQUENCE</scope>
    <source>
        <strain evidence="1">GVMAG-M-3300021354-14</strain>
    </source>
</reference>
<proteinExistence type="predicted"/>
<sequence>MSTVKSVIVKNRECGCSKTFSPDNSYGKNVLLKLCAIHQHDFDTIDTELETILEDVHTIKAKHALMLADIIQNK</sequence>
<name>A0A6C0CMS1_9ZZZZ</name>
<dbReference type="AlphaFoldDB" id="A0A6C0CMS1"/>
<protein>
    <submittedName>
        <fullName evidence="1">Uncharacterized protein</fullName>
    </submittedName>
</protein>
<organism evidence="1">
    <name type="scientific">viral metagenome</name>
    <dbReference type="NCBI Taxonomy" id="1070528"/>
    <lineage>
        <taxon>unclassified sequences</taxon>
        <taxon>metagenomes</taxon>
        <taxon>organismal metagenomes</taxon>
    </lineage>
</organism>
<accession>A0A6C0CMS1</accession>
<dbReference type="EMBL" id="MN739448">
    <property type="protein sequence ID" value="QHT04964.1"/>
    <property type="molecule type" value="Genomic_DNA"/>
</dbReference>
<evidence type="ECO:0000313" key="1">
    <source>
        <dbReference type="EMBL" id="QHT04964.1"/>
    </source>
</evidence>